<keyword evidence="3" id="KW-1185">Reference proteome</keyword>
<feature type="compositionally biased region" description="Basic and acidic residues" evidence="1">
    <location>
        <begin position="75"/>
        <end position="110"/>
    </location>
</feature>
<dbReference type="Proteomes" id="UP001321486">
    <property type="component" value="Chromosome"/>
</dbReference>
<feature type="region of interest" description="Disordered" evidence="1">
    <location>
        <begin position="60"/>
        <end position="110"/>
    </location>
</feature>
<evidence type="ECO:0000256" key="1">
    <source>
        <dbReference type="SAM" id="MobiDB-lite"/>
    </source>
</evidence>
<name>A0ABM8GS38_9MICO</name>
<organism evidence="2 3">
    <name type="scientific">Frondihabitans sucicola</name>
    <dbReference type="NCBI Taxonomy" id="1268041"/>
    <lineage>
        <taxon>Bacteria</taxon>
        <taxon>Bacillati</taxon>
        <taxon>Actinomycetota</taxon>
        <taxon>Actinomycetes</taxon>
        <taxon>Micrococcales</taxon>
        <taxon>Microbacteriaceae</taxon>
        <taxon>Frondihabitans</taxon>
    </lineage>
</organism>
<gene>
    <name evidence="2" type="ORF">GCM10025867_33300</name>
</gene>
<sequence length="110" mass="11702">MAFETTPRAPVTDDPAAFVTSVVTRVAGVVTAVTTLPTGWARPVLDGVCWGAATVAEAGERPAWRQAPQGAPRAPRGEKRAPQEGWPRELPARREPPDGGPERVLRAEPT</sequence>
<reference evidence="3" key="1">
    <citation type="journal article" date="2019" name="Int. J. Syst. Evol. Microbiol.">
        <title>The Global Catalogue of Microorganisms (GCM) 10K type strain sequencing project: providing services to taxonomists for standard genome sequencing and annotation.</title>
        <authorList>
            <consortium name="The Broad Institute Genomics Platform"/>
            <consortium name="The Broad Institute Genome Sequencing Center for Infectious Disease"/>
            <person name="Wu L."/>
            <person name="Ma J."/>
        </authorList>
    </citation>
    <scope>NUCLEOTIDE SEQUENCE [LARGE SCALE GENOMIC DNA]</scope>
    <source>
        <strain evidence="3">NBRC 108728</strain>
    </source>
</reference>
<evidence type="ECO:0000313" key="2">
    <source>
        <dbReference type="EMBL" id="BDZ51089.1"/>
    </source>
</evidence>
<accession>A0ABM8GS38</accession>
<protein>
    <submittedName>
        <fullName evidence="2">Uncharacterized protein</fullName>
    </submittedName>
</protein>
<evidence type="ECO:0000313" key="3">
    <source>
        <dbReference type="Proteomes" id="UP001321486"/>
    </source>
</evidence>
<proteinExistence type="predicted"/>
<dbReference type="EMBL" id="AP027732">
    <property type="protein sequence ID" value="BDZ51089.1"/>
    <property type="molecule type" value="Genomic_DNA"/>
</dbReference>